<evidence type="ECO:0000313" key="1">
    <source>
        <dbReference type="EMBL" id="CAP31712.1"/>
    </source>
</evidence>
<evidence type="ECO:0000313" key="2">
    <source>
        <dbReference type="Proteomes" id="UP000008549"/>
    </source>
</evidence>
<name>A8XGK6_CAEBR</name>
<keyword evidence="2" id="KW-1185">Reference proteome</keyword>
<dbReference type="Proteomes" id="UP000008549">
    <property type="component" value="Unassembled WGS sequence"/>
</dbReference>
<reference evidence="1 2" key="2">
    <citation type="journal article" date="2011" name="PLoS Genet.">
        <title>Caenorhabditis briggsae recombinant inbred line genotypes reveal inter-strain incompatibility and the evolution of recombination.</title>
        <authorList>
            <person name="Ross J.A."/>
            <person name="Koboldt D.C."/>
            <person name="Staisch J.E."/>
            <person name="Chamberlin H.M."/>
            <person name="Gupta B.P."/>
            <person name="Miller R.D."/>
            <person name="Baird S.E."/>
            <person name="Haag E.S."/>
        </authorList>
    </citation>
    <scope>NUCLEOTIDE SEQUENCE [LARGE SCALE GENOMIC DNA]</scope>
    <source>
        <strain evidence="1 2">AF16</strain>
    </source>
</reference>
<reference evidence="1 2" key="1">
    <citation type="journal article" date="2003" name="PLoS Biol.">
        <title>The genome sequence of Caenorhabditis briggsae: a platform for comparative genomics.</title>
        <authorList>
            <person name="Stein L.D."/>
            <person name="Bao Z."/>
            <person name="Blasiar D."/>
            <person name="Blumenthal T."/>
            <person name="Brent M.R."/>
            <person name="Chen N."/>
            <person name="Chinwalla A."/>
            <person name="Clarke L."/>
            <person name="Clee C."/>
            <person name="Coghlan A."/>
            <person name="Coulson A."/>
            <person name="D'Eustachio P."/>
            <person name="Fitch D.H."/>
            <person name="Fulton L.A."/>
            <person name="Fulton R.E."/>
            <person name="Griffiths-Jones S."/>
            <person name="Harris T.W."/>
            <person name="Hillier L.W."/>
            <person name="Kamath R."/>
            <person name="Kuwabara P.E."/>
            <person name="Mardis E.R."/>
            <person name="Marra M.A."/>
            <person name="Miner T.L."/>
            <person name="Minx P."/>
            <person name="Mullikin J.C."/>
            <person name="Plumb R.W."/>
            <person name="Rogers J."/>
            <person name="Schein J.E."/>
            <person name="Sohrmann M."/>
            <person name="Spieth J."/>
            <person name="Stajich J.E."/>
            <person name="Wei C."/>
            <person name="Willey D."/>
            <person name="Wilson R.K."/>
            <person name="Durbin R."/>
            <person name="Waterston R.H."/>
        </authorList>
    </citation>
    <scope>NUCLEOTIDE SEQUENCE [LARGE SCALE GENOMIC DNA]</scope>
    <source>
        <strain evidence="1 2">AF16</strain>
    </source>
</reference>
<dbReference type="HOGENOM" id="CLU_2335496_0_0_1"/>
<dbReference type="GeneID" id="8582261"/>
<dbReference type="InParanoid" id="A8XGK6"/>
<dbReference type="KEGG" id="cbr:CBG_12790"/>
<evidence type="ECO:0000313" key="3">
    <source>
        <dbReference type="WormBase" id="CBG12790"/>
    </source>
</evidence>
<protein>
    <submittedName>
        <fullName evidence="1">Protein CBG12790</fullName>
    </submittedName>
</protein>
<proteinExistence type="predicted"/>
<organism evidence="1 2">
    <name type="scientific">Caenorhabditis briggsae</name>
    <dbReference type="NCBI Taxonomy" id="6238"/>
    <lineage>
        <taxon>Eukaryota</taxon>
        <taxon>Metazoa</taxon>
        <taxon>Ecdysozoa</taxon>
        <taxon>Nematoda</taxon>
        <taxon>Chromadorea</taxon>
        <taxon>Rhabditida</taxon>
        <taxon>Rhabditina</taxon>
        <taxon>Rhabditomorpha</taxon>
        <taxon>Rhabditoidea</taxon>
        <taxon>Rhabditidae</taxon>
        <taxon>Peloderinae</taxon>
        <taxon>Caenorhabditis</taxon>
    </lineage>
</organism>
<accession>A8XGK6</accession>
<sequence length="98" mass="11644">MPFEGNHRHASVLKMSSNLIRFLKLFFENSDTFVENFDRDLEIVETNEVRRFRVVAEEDYTEIQGDYSIQRWDGVEATISCQFGYFTMVVWHVDGNRL</sequence>
<dbReference type="WormBase" id="CBG12790">
    <property type="protein sequence ID" value="CBP17675"/>
    <property type="gene ID" value="WBGene00033682"/>
</dbReference>
<gene>
    <name evidence="1 3" type="ORF">CBG12790</name>
    <name evidence="1" type="ORF">CBG_12790</name>
</gene>
<dbReference type="RefSeq" id="XP_002640265.1">
    <property type="nucleotide sequence ID" value="XM_002640219.1"/>
</dbReference>
<dbReference type="CTD" id="8582261"/>
<dbReference type="AlphaFoldDB" id="A8XGK6"/>
<dbReference type="EMBL" id="HE600940">
    <property type="protein sequence ID" value="CAP31712.1"/>
    <property type="molecule type" value="Genomic_DNA"/>
</dbReference>